<dbReference type="PROSITE" id="PS50995">
    <property type="entry name" value="HTH_MARR_2"/>
    <property type="match status" value="1"/>
</dbReference>
<evidence type="ECO:0000313" key="3">
    <source>
        <dbReference type="Proteomes" id="UP001183643"/>
    </source>
</evidence>
<dbReference type="InterPro" id="IPR036390">
    <property type="entry name" value="WH_DNA-bd_sf"/>
</dbReference>
<sequence length="199" mass="21430">MNDVPGPPPESQLLAGLARLGQAVRMEAWRNAGPHKLSPLQADIVGLIHGSRAALRQGDIVAALASTPPTVSDAVKVLRRKELLAATRDPADARAVLLTLTETGRAEAERLNVMSESLGSAVATLPEGDFAATLRGIVTLMRELQERRLIPVSQMCLTCRFYVPDAHPPETGRPHHCNFVDAPFGDAELRVTCPDHELP</sequence>
<name>A0AAE3YR45_9ACTN</name>
<dbReference type="Pfam" id="PF12802">
    <property type="entry name" value="MarR_2"/>
    <property type="match status" value="1"/>
</dbReference>
<dbReference type="SUPFAM" id="SSF46785">
    <property type="entry name" value="Winged helix' DNA-binding domain"/>
    <property type="match status" value="1"/>
</dbReference>
<evidence type="ECO:0000313" key="2">
    <source>
        <dbReference type="EMBL" id="MDR7276903.1"/>
    </source>
</evidence>
<dbReference type="GO" id="GO:0003677">
    <property type="term" value="F:DNA binding"/>
    <property type="evidence" value="ECO:0007669"/>
    <property type="project" value="UniProtKB-KW"/>
</dbReference>
<keyword evidence="3" id="KW-1185">Reference proteome</keyword>
<dbReference type="Proteomes" id="UP001183643">
    <property type="component" value="Unassembled WGS sequence"/>
</dbReference>
<protein>
    <submittedName>
        <fullName evidence="2">DNA-binding MarR family transcriptional regulator</fullName>
    </submittedName>
</protein>
<dbReference type="InterPro" id="IPR000835">
    <property type="entry name" value="HTH_MarR-typ"/>
</dbReference>
<dbReference type="AlphaFoldDB" id="A0AAE3YR45"/>
<dbReference type="InterPro" id="IPR036388">
    <property type="entry name" value="WH-like_DNA-bd_sf"/>
</dbReference>
<dbReference type="GO" id="GO:0003700">
    <property type="term" value="F:DNA-binding transcription factor activity"/>
    <property type="evidence" value="ECO:0007669"/>
    <property type="project" value="InterPro"/>
</dbReference>
<dbReference type="PANTHER" id="PTHR33164:SF43">
    <property type="entry name" value="HTH-TYPE TRANSCRIPTIONAL REPRESSOR YETL"/>
    <property type="match status" value="1"/>
</dbReference>
<dbReference type="Gene3D" id="1.10.10.10">
    <property type="entry name" value="Winged helix-like DNA-binding domain superfamily/Winged helix DNA-binding domain"/>
    <property type="match status" value="1"/>
</dbReference>
<keyword evidence="2" id="KW-0238">DNA-binding</keyword>
<dbReference type="InterPro" id="IPR039422">
    <property type="entry name" value="MarR/SlyA-like"/>
</dbReference>
<organism evidence="2 3">
    <name type="scientific">Catenuloplanes atrovinosus</name>
    <dbReference type="NCBI Taxonomy" id="137266"/>
    <lineage>
        <taxon>Bacteria</taxon>
        <taxon>Bacillati</taxon>
        <taxon>Actinomycetota</taxon>
        <taxon>Actinomycetes</taxon>
        <taxon>Micromonosporales</taxon>
        <taxon>Micromonosporaceae</taxon>
        <taxon>Catenuloplanes</taxon>
    </lineage>
</organism>
<accession>A0AAE3YR45</accession>
<proteinExistence type="predicted"/>
<dbReference type="EMBL" id="JAVDYB010000001">
    <property type="protein sequence ID" value="MDR7276903.1"/>
    <property type="molecule type" value="Genomic_DNA"/>
</dbReference>
<comment type="caution">
    <text evidence="2">The sequence shown here is derived from an EMBL/GenBank/DDBJ whole genome shotgun (WGS) entry which is preliminary data.</text>
</comment>
<feature type="domain" description="HTH marR-type" evidence="1">
    <location>
        <begin position="10"/>
        <end position="146"/>
    </location>
</feature>
<gene>
    <name evidence="2" type="ORF">J2S41_003681</name>
</gene>
<dbReference type="GO" id="GO:0006950">
    <property type="term" value="P:response to stress"/>
    <property type="evidence" value="ECO:0007669"/>
    <property type="project" value="TreeGrafter"/>
</dbReference>
<reference evidence="2" key="1">
    <citation type="submission" date="2023-07" db="EMBL/GenBank/DDBJ databases">
        <title>Sequencing the genomes of 1000 actinobacteria strains.</title>
        <authorList>
            <person name="Klenk H.-P."/>
        </authorList>
    </citation>
    <scope>NUCLEOTIDE SEQUENCE</scope>
    <source>
        <strain evidence="2">DSM 44707</strain>
    </source>
</reference>
<evidence type="ECO:0000259" key="1">
    <source>
        <dbReference type="PROSITE" id="PS50995"/>
    </source>
</evidence>
<dbReference type="SMART" id="SM00347">
    <property type="entry name" value="HTH_MARR"/>
    <property type="match status" value="1"/>
</dbReference>
<dbReference type="PANTHER" id="PTHR33164">
    <property type="entry name" value="TRANSCRIPTIONAL REGULATOR, MARR FAMILY"/>
    <property type="match status" value="1"/>
</dbReference>
<dbReference type="RefSeq" id="WP_310369110.1">
    <property type="nucleotide sequence ID" value="NZ_JAVDYB010000001.1"/>
</dbReference>